<organism evidence="2 3">
    <name type="scientific">Malus baccata</name>
    <name type="common">Siberian crab apple</name>
    <name type="synonym">Pyrus baccata</name>
    <dbReference type="NCBI Taxonomy" id="106549"/>
    <lineage>
        <taxon>Eukaryota</taxon>
        <taxon>Viridiplantae</taxon>
        <taxon>Streptophyta</taxon>
        <taxon>Embryophyta</taxon>
        <taxon>Tracheophyta</taxon>
        <taxon>Spermatophyta</taxon>
        <taxon>Magnoliopsida</taxon>
        <taxon>eudicotyledons</taxon>
        <taxon>Gunneridae</taxon>
        <taxon>Pentapetalae</taxon>
        <taxon>rosids</taxon>
        <taxon>fabids</taxon>
        <taxon>Rosales</taxon>
        <taxon>Rosaceae</taxon>
        <taxon>Amygdaloideae</taxon>
        <taxon>Maleae</taxon>
        <taxon>Malus</taxon>
    </lineage>
</organism>
<name>A0A540LP31_MALBA</name>
<evidence type="ECO:0000313" key="2">
    <source>
        <dbReference type="EMBL" id="TQD88245.1"/>
    </source>
</evidence>
<comment type="caution">
    <text evidence="2">The sequence shown here is derived from an EMBL/GenBank/DDBJ whole genome shotgun (WGS) entry which is preliminary data.</text>
</comment>
<feature type="region of interest" description="Disordered" evidence="1">
    <location>
        <begin position="63"/>
        <end position="104"/>
    </location>
</feature>
<sequence>MGASRLFPWFPRGRATPTTPLWIRHCLKRISVEVQRKISQSHSIPYTEGLKLKEALKDILAEVDDFDEDYDEDDENDDEEDRDDDANDEDDDNHDDEDGDDYVS</sequence>
<dbReference type="AlphaFoldDB" id="A0A540LP31"/>
<proteinExistence type="predicted"/>
<reference evidence="2 3" key="1">
    <citation type="journal article" date="2019" name="G3 (Bethesda)">
        <title>Sequencing of a Wild Apple (Malus baccata) Genome Unravels the Differences Between Cultivated and Wild Apple Species Regarding Disease Resistance and Cold Tolerance.</title>
        <authorList>
            <person name="Chen X."/>
        </authorList>
    </citation>
    <scope>NUCLEOTIDE SEQUENCE [LARGE SCALE GENOMIC DNA]</scope>
    <source>
        <strain evidence="3">cv. Shandingzi</strain>
        <tissue evidence="2">Leaves</tissue>
    </source>
</reference>
<evidence type="ECO:0000313" key="3">
    <source>
        <dbReference type="Proteomes" id="UP000315295"/>
    </source>
</evidence>
<evidence type="ECO:0000256" key="1">
    <source>
        <dbReference type="SAM" id="MobiDB-lite"/>
    </source>
</evidence>
<gene>
    <name evidence="2" type="ORF">C1H46_026126</name>
</gene>
<protein>
    <submittedName>
        <fullName evidence="2">Uncharacterized protein</fullName>
    </submittedName>
</protein>
<accession>A0A540LP31</accession>
<dbReference type="Proteomes" id="UP000315295">
    <property type="component" value="Unassembled WGS sequence"/>
</dbReference>
<keyword evidence="3" id="KW-1185">Reference proteome</keyword>
<dbReference type="EMBL" id="VIEB01000513">
    <property type="protein sequence ID" value="TQD88245.1"/>
    <property type="molecule type" value="Genomic_DNA"/>
</dbReference>